<comment type="caution">
    <text evidence="2">The sequence shown here is derived from an EMBL/GenBank/DDBJ whole genome shotgun (WGS) entry which is preliminary data.</text>
</comment>
<organism evidence="2 3">
    <name type="scientific">Paenibacillus eucommiae</name>
    <dbReference type="NCBI Taxonomy" id="1355755"/>
    <lineage>
        <taxon>Bacteria</taxon>
        <taxon>Bacillati</taxon>
        <taxon>Bacillota</taxon>
        <taxon>Bacilli</taxon>
        <taxon>Bacillales</taxon>
        <taxon>Paenibacillaceae</taxon>
        <taxon>Paenibacillus</taxon>
    </lineage>
</organism>
<dbReference type="EMBL" id="JAGGLB010000008">
    <property type="protein sequence ID" value="MBP1991358.1"/>
    <property type="molecule type" value="Genomic_DNA"/>
</dbReference>
<proteinExistence type="predicted"/>
<accession>A0ABS4IUU2</accession>
<feature type="compositionally biased region" description="Low complexity" evidence="1">
    <location>
        <begin position="317"/>
        <end position="381"/>
    </location>
</feature>
<feature type="region of interest" description="Disordered" evidence="1">
    <location>
        <begin position="225"/>
        <end position="271"/>
    </location>
</feature>
<dbReference type="RefSeq" id="WP_209972111.1">
    <property type="nucleotide sequence ID" value="NZ_JAGGLB010000008.1"/>
</dbReference>
<name>A0ABS4IUU2_9BACL</name>
<evidence type="ECO:0000313" key="3">
    <source>
        <dbReference type="Proteomes" id="UP001519287"/>
    </source>
</evidence>
<feature type="region of interest" description="Disordered" evidence="1">
    <location>
        <begin position="601"/>
        <end position="637"/>
    </location>
</feature>
<keyword evidence="3" id="KW-1185">Reference proteome</keyword>
<evidence type="ECO:0008006" key="4">
    <source>
        <dbReference type="Google" id="ProtNLM"/>
    </source>
</evidence>
<feature type="region of interest" description="Disordered" evidence="1">
    <location>
        <begin position="317"/>
        <end position="394"/>
    </location>
</feature>
<gene>
    <name evidence="2" type="ORF">J2Z66_002965</name>
</gene>
<reference evidence="2 3" key="1">
    <citation type="submission" date="2021-03" db="EMBL/GenBank/DDBJ databases">
        <title>Genomic Encyclopedia of Type Strains, Phase IV (KMG-IV): sequencing the most valuable type-strain genomes for metagenomic binning, comparative biology and taxonomic classification.</title>
        <authorList>
            <person name="Goeker M."/>
        </authorList>
    </citation>
    <scope>NUCLEOTIDE SEQUENCE [LARGE SCALE GENOMIC DNA]</scope>
    <source>
        <strain evidence="2 3">DSM 26048</strain>
    </source>
</reference>
<evidence type="ECO:0000313" key="2">
    <source>
        <dbReference type="EMBL" id="MBP1991358.1"/>
    </source>
</evidence>
<feature type="compositionally biased region" description="Basic and acidic residues" evidence="1">
    <location>
        <begin position="617"/>
        <end position="637"/>
    </location>
</feature>
<sequence length="637" mass="66279">MNVSGLIRSLMGELQASDSKTLELKVGQIVKGLVLQLLSDQDALINIGGVQVRAKLETPLMQGDIAMLQVQPESNGSQVVLKPLISSDVQIAEESMKDLLKSFGLKDIPQNRQMLQQIQQEGVPLTKETVKTFAALQSAVPAGVNKQEWTQAAVLAFKRNLPLTMETVAALRQATAGPPVGDVLESLEQQAASVLKEQPSQKAAATLTQLLSVITQLRASAAAAWTARPPEQATATASTPAAAQAGDPAKASATGGTPQGPGSGAAAPADARLTASPGEAAGATPAAQRAEAERAAAGLAKPAVGAQAPAATGAARAAMGEAGAAQAQGAEPEAGGEPQRAGSPREQPAAAAAGSAAPVRAQAEGAGATPPAAPSGAQQAAEHGARPAAQQESESNWIGKLLKSFGVEHEHQLSRGLQLHSSKENAAQLAFSQDNLIDGADRPATETLKSLLLQLSTTDDLPAPLKELSQQALQQITGQQLLLSTDRNSMFSHVTLFVPFLDGSGQQSAAVHIQSRKGKRGEVDASNCRLLFDLHMKAMGNTLVDVQVVNKIVSLQVHNDHPLIGELIEGSREEIAASLAKVGYQFFSLKCMPYPQLTAAKESDSNRNGQPGQSDGAKVDLKSMYEPKPYKGVDYRI</sequence>
<evidence type="ECO:0000256" key="1">
    <source>
        <dbReference type="SAM" id="MobiDB-lite"/>
    </source>
</evidence>
<dbReference type="Proteomes" id="UP001519287">
    <property type="component" value="Unassembled WGS sequence"/>
</dbReference>
<protein>
    <recommendedName>
        <fullName evidence="4">Flagellar hook-length control protein FliK</fullName>
    </recommendedName>
</protein>
<feature type="compositionally biased region" description="Low complexity" evidence="1">
    <location>
        <begin position="225"/>
        <end position="256"/>
    </location>
</feature>